<sequence length="41" mass="4678">MEEAKKLIERALKLQPNNPTLEAMKALVENRKTKIINGNTK</sequence>
<proteinExistence type="predicted"/>
<gene>
    <name evidence="1" type="ORF">TDIS_2141</name>
</gene>
<evidence type="ECO:0000313" key="2">
    <source>
        <dbReference type="Proteomes" id="UP000078390"/>
    </source>
</evidence>
<name>A0A179D127_9BACT</name>
<evidence type="ECO:0000313" key="1">
    <source>
        <dbReference type="EMBL" id="OAQ19766.1"/>
    </source>
</evidence>
<accession>A0A179D127</accession>
<dbReference type="SUPFAM" id="SSF48452">
    <property type="entry name" value="TPR-like"/>
    <property type="match status" value="1"/>
</dbReference>
<protein>
    <submittedName>
        <fullName evidence="1">Uncharacterized protein</fullName>
    </submittedName>
</protein>
<organism evidence="1 2">
    <name type="scientific">Thermosulfurimonas dismutans</name>
    <dbReference type="NCBI Taxonomy" id="999894"/>
    <lineage>
        <taxon>Bacteria</taxon>
        <taxon>Pseudomonadati</taxon>
        <taxon>Thermodesulfobacteriota</taxon>
        <taxon>Thermodesulfobacteria</taxon>
        <taxon>Thermodesulfobacteriales</taxon>
        <taxon>Thermodesulfobacteriaceae</taxon>
        <taxon>Thermosulfurimonas</taxon>
    </lineage>
</organism>
<dbReference type="InterPro" id="IPR011990">
    <property type="entry name" value="TPR-like_helical_dom_sf"/>
</dbReference>
<dbReference type="AlphaFoldDB" id="A0A179D127"/>
<reference evidence="1 2" key="1">
    <citation type="submission" date="2016-04" db="EMBL/GenBank/DDBJ databases">
        <title>Genome analysis of Thermosulfurimonas dismutans, the first thermophilic sulfur-disproportionating bacterium of the phylum Thermodesulfobacteria.</title>
        <authorList>
            <person name="Mardanov A.V."/>
            <person name="Beletsky A.V."/>
            <person name="Kadnikov V.V."/>
            <person name="Slobodkin A.I."/>
            <person name="Ravin N.V."/>
        </authorList>
    </citation>
    <scope>NUCLEOTIDE SEQUENCE [LARGE SCALE GENOMIC DNA]</scope>
    <source>
        <strain evidence="1 2">S95</strain>
    </source>
</reference>
<keyword evidence="2" id="KW-1185">Reference proteome</keyword>
<dbReference type="Proteomes" id="UP000078390">
    <property type="component" value="Unassembled WGS sequence"/>
</dbReference>
<comment type="caution">
    <text evidence="1">The sequence shown here is derived from an EMBL/GenBank/DDBJ whole genome shotgun (WGS) entry which is preliminary data.</text>
</comment>
<dbReference type="EMBL" id="LWLG01000039">
    <property type="protein sequence ID" value="OAQ19766.1"/>
    <property type="molecule type" value="Genomic_DNA"/>
</dbReference>